<evidence type="ECO:0000256" key="4">
    <source>
        <dbReference type="ARBA" id="ARBA00023004"/>
    </source>
</evidence>
<comment type="function">
    <text evidence="5">Possible subunit of a heme lyase.</text>
</comment>
<feature type="transmembrane region" description="Helical" evidence="5">
    <location>
        <begin position="98"/>
        <end position="119"/>
    </location>
</feature>
<dbReference type="AlphaFoldDB" id="A0A072P1J7"/>
<protein>
    <recommendedName>
        <fullName evidence="5">Cytochrome c-type biogenesis protein</fullName>
    </recommendedName>
</protein>
<dbReference type="Pfam" id="PF03918">
    <property type="entry name" value="CcmH"/>
    <property type="match status" value="1"/>
</dbReference>
<comment type="similarity">
    <text evidence="1 5">Belongs to the CcmH/CycL/Ccl2/NrfF family.</text>
</comment>
<keyword evidence="4 5" id="KW-0408">Iron</keyword>
<reference evidence="7 8" key="1">
    <citation type="submission" date="2014-04" db="EMBL/GenBank/DDBJ databases">
        <title>Draft genome sequence of Bacillus azotoformans MEV2011, a (co-) denitrifying strain unable to grow in the presence of oxygen.</title>
        <authorList>
            <person name="Nielsen M."/>
            <person name="Schreiber L."/>
            <person name="Finster K."/>
            <person name="Schramm A."/>
        </authorList>
    </citation>
    <scope>NUCLEOTIDE SEQUENCE [LARGE SCALE GENOMIC DNA]</scope>
    <source>
        <strain evidence="7 8">MEV2011</strain>
    </source>
</reference>
<feature type="domain" description="CcmH/CycL/Ccl2/NrfF N-terminal" evidence="6">
    <location>
        <begin position="60"/>
        <end position="130"/>
    </location>
</feature>
<feature type="chain" id="PRO_5011022654" description="Cytochrome c-type biogenesis protein" evidence="5">
    <location>
        <begin position="22"/>
        <end position="159"/>
    </location>
</feature>
<keyword evidence="5" id="KW-0732">Signal</keyword>
<accession>A0A072P1J7</accession>
<sequence>MRKLILVLLLPILFISNHSLAADDFDYSRKDFQAVVQMLDMEGHGNDDLATCNVKQLYYKEVAEMMQKGMNKDEILAYYVDQMGEEALKAPLKSGFSLTAWITPFLILIAAALLVYVLIQKWVKKRNSLPTEKIKPSTLDETENEILLSVIEEERKKYF</sequence>
<dbReference type="PATRIC" id="fig|1348973.3.peg.1100"/>
<dbReference type="OrthoDB" id="121848at2"/>
<keyword evidence="5" id="KW-0472">Membrane</keyword>
<dbReference type="Gene3D" id="1.10.8.640">
    <property type="entry name" value="Cytochrome C biogenesis protein"/>
    <property type="match status" value="1"/>
</dbReference>
<evidence type="ECO:0000256" key="2">
    <source>
        <dbReference type="ARBA" id="ARBA00022617"/>
    </source>
</evidence>
<dbReference type="GO" id="GO:0046872">
    <property type="term" value="F:metal ion binding"/>
    <property type="evidence" value="ECO:0007669"/>
    <property type="project" value="UniProtKB-KW"/>
</dbReference>
<gene>
    <name evidence="7" type="ORF">M670_01128</name>
</gene>
<proteinExistence type="inferred from homology"/>
<organism evidence="7 8">
    <name type="scientific">Schinkia azotoformans MEV2011</name>
    <dbReference type="NCBI Taxonomy" id="1348973"/>
    <lineage>
        <taxon>Bacteria</taxon>
        <taxon>Bacillati</taxon>
        <taxon>Bacillota</taxon>
        <taxon>Bacilli</taxon>
        <taxon>Bacillales</taxon>
        <taxon>Bacillaceae</taxon>
        <taxon>Calidifontibacillus/Schinkia group</taxon>
        <taxon>Schinkia</taxon>
    </lineage>
</organism>
<keyword evidence="3 5" id="KW-0479">Metal-binding</keyword>
<name>A0A072P1J7_SCHAZ</name>
<keyword evidence="2 5" id="KW-0349">Heme</keyword>
<evidence type="ECO:0000256" key="1">
    <source>
        <dbReference type="ARBA" id="ARBA00010342"/>
    </source>
</evidence>
<evidence type="ECO:0000313" key="8">
    <source>
        <dbReference type="Proteomes" id="UP000027936"/>
    </source>
</evidence>
<dbReference type="EMBL" id="JJRY01000003">
    <property type="protein sequence ID" value="KEF39365.1"/>
    <property type="molecule type" value="Genomic_DNA"/>
</dbReference>
<evidence type="ECO:0000256" key="5">
    <source>
        <dbReference type="RuleBase" id="RU364112"/>
    </source>
</evidence>
<keyword evidence="5" id="KW-0812">Transmembrane</keyword>
<dbReference type="RefSeq" id="WP_003329819.1">
    <property type="nucleotide sequence ID" value="NZ_JJRY01000003.1"/>
</dbReference>
<dbReference type="Proteomes" id="UP000027936">
    <property type="component" value="Unassembled WGS sequence"/>
</dbReference>
<dbReference type="InterPro" id="IPR038297">
    <property type="entry name" value="CcmH/CycL/NrfF/Ccl2_sf"/>
</dbReference>
<dbReference type="InterPro" id="IPR005616">
    <property type="entry name" value="CcmH/CycL/Ccl2/NrfF_N"/>
</dbReference>
<keyword evidence="5" id="KW-1133">Transmembrane helix</keyword>
<evidence type="ECO:0000256" key="3">
    <source>
        <dbReference type="ARBA" id="ARBA00022723"/>
    </source>
</evidence>
<evidence type="ECO:0000259" key="6">
    <source>
        <dbReference type="Pfam" id="PF03918"/>
    </source>
</evidence>
<evidence type="ECO:0000313" key="7">
    <source>
        <dbReference type="EMBL" id="KEF39365.1"/>
    </source>
</evidence>
<comment type="caution">
    <text evidence="7">The sequence shown here is derived from an EMBL/GenBank/DDBJ whole genome shotgun (WGS) entry which is preliminary data.</text>
</comment>
<feature type="signal peptide" evidence="5">
    <location>
        <begin position="1"/>
        <end position="21"/>
    </location>
</feature>